<keyword evidence="2" id="KW-1185">Reference proteome</keyword>
<comment type="caution">
    <text evidence="1">The sequence shown here is derived from an EMBL/GenBank/DDBJ whole genome shotgun (WGS) entry which is preliminary data.</text>
</comment>
<evidence type="ECO:0000313" key="1">
    <source>
        <dbReference type="EMBL" id="KAL3680603.1"/>
    </source>
</evidence>
<dbReference type="AlphaFoldDB" id="A0ABD3GNS2"/>
<proteinExistence type="predicted"/>
<dbReference type="PANTHER" id="PTHR46579:SF1">
    <property type="entry name" value="F5_8 TYPE C DOMAIN-CONTAINING PROTEIN"/>
    <property type="match status" value="1"/>
</dbReference>
<sequence length="981" mass="110689">MATIWRYNHFASVQRSFFSSQQTLPDLAQDQGFQDNLYSPSRAADRCAGDTSPPITAYQPTLDDAIYRATWRLQFLMDEANVTADMQNSILRCLFDSSQMPTRRPDGILDYLGVSLGTLMRHAGAEWTGGELGMRTLSSLESILNTYRGVGMASVVRLRLCIGVSDTRHVAVPFGGSSQDEYIQSRGEKCVCSNTPSSGLKRDFDSCSERCTVEECRLMRKAMIPFNYISMSGLFRNLCRCRTLCEEMLSMWRARDRWIGYDGDLSPSYSIREWWDGTKAKEVAWFFDSRREFELPVVCPSCYEVYRAYPEAREELSNQDNFNIESQAYEFACSSCGWWVNVERKTSKGDPRNLVIIGYWDGFQSSTIVVRNTWIVGIKVLNTGSNGKLPAMPVLFIPNTTDESTNKLDILDAALEPFIRDCIDLFVNGVEVDYAYPTELVHGVSTLSSRFTLRCMLVMFSGDHPAQCKFAGFSTGGFAGCRRCECLSRWRSRPGVGLGGIVEYHGNRKCHRHPPRARYIQELHDSTLQIARCETIAQRKEITRRSGVVSKTRAWRLVDGLGLDLSRDLSFDVMHVLALCLFKKYIELLRKDTMDSPQPKSALSRAMADVTTAKPSRIIGRWPRDILTRIGYFKAEECSKFMLYCVPHILHKVGYHPDDALHQLGALLAAVICSTIFFDTDRIHSHMRFSARLTCERTDLGACASWHEDGVCVVTTQNKAKEIWELVARNLASICASQALSGSACPLPRRIKVYLTRYWREKEATSEGAEITDISDHIVQLKSLIVRGKVFKPGDHVIVLDESRNDLRWLYNKTESGQQTMDPISGIQILHPVERSEAYGNWRPAMQLGFHFFPVRRHGDGDILALETEEWMDRGFLFSPSGVGVPPPHPELHDVMLTYHVDECGSSVLDYCVVRMVFAREDEANASQLLAGTENLLEDIADVTVQTSAEQAGGEVQVQWIRQNGTGSWAVVVLRSVLEAK</sequence>
<name>A0ABD3GNS2_9MARC</name>
<evidence type="ECO:0000313" key="2">
    <source>
        <dbReference type="Proteomes" id="UP001633002"/>
    </source>
</evidence>
<gene>
    <name evidence="1" type="ORF">R1sor_023559</name>
</gene>
<dbReference type="EMBL" id="JBJQOH010000007">
    <property type="protein sequence ID" value="KAL3680603.1"/>
    <property type="molecule type" value="Genomic_DNA"/>
</dbReference>
<accession>A0ABD3GNS2</accession>
<dbReference type="PANTHER" id="PTHR46579">
    <property type="entry name" value="F5/8 TYPE C DOMAIN-CONTAINING PROTEIN-RELATED"/>
    <property type="match status" value="1"/>
</dbReference>
<protein>
    <submittedName>
        <fullName evidence="1">Uncharacterized protein</fullName>
    </submittedName>
</protein>
<dbReference type="Proteomes" id="UP001633002">
    <property type="component" value="Unassembled WGS sequence"/>
</dbReference>
<reference evidence="1 2" key="1">
    <citation type="submission" date="2024-09" db="EMBL/GenBank/DDBJ databases">
        <title>Chromosome-scale assembly of Riccia sorocarpa.</title>
        <authorList>
            <person name="Paukszto L."/>
        </authorList>
    </citation>
    <scope>NUCLEOTIDE SEQUENCE [LARGE SCALE GENOMIC DNA]</scope>
    <source>
        <strain evidence="1">LP-2024</strain>
        <tissue evidence="1">Aerial parts of the thallus</tissue>
    </source>
</reference>
<organism evidence="1 2">
    <name type="scientific">Riccia sorocarpa</name>
    <dbReference type="NCBI Taxonomy" id="122646"/>
    <lineage>
        <taxon>Eukaryota</taxon>
        <taxon>Viridiplantae</taxon>
        <taxon>Streptophyta</taxon>
        <taxon>Embryophyta</taxon>
        <taxon>Marchantiophyta</taxon>
        <taxon>Marchantiopsida</taxon>
        <taxon>Marchantiidae</taxon>
        <taxon>Marchantiales</taxon>
        <taxon>Ricciaceae</taxon>
        <taxon>Riccia</taxon>
    </lineage>
</organism>